<reference evidence="3 4" key="1">
    <citation type="submission" date="2020-03" db="EMBL/GenBank/DDBJ databases">
        <title>Genomic Encyclopedia of Type Strains, Phase IV (KMG-IV): sequencing the most valuable type-strain genomes for metagenomic binning, comparative biology and taxonomic classification.</title>
        <authorList>
            <person name="Goeker M."/>
        </authorList>
    </citation>
    <scope>NUCLEOTIDE SEQUENCE [LARGE SCALE GENOMIC DNA]</scope>
    <source>
        <strain evidence="3 4">DSM 21299</strain>
    </source>
</reference>
<dbReference type="InterPro" id="IPR000305">
    <property type="entry name" value="GIY-YIG_endonuc"/>
</dbReference>
<comment type="similarity">
    <text evidence="1">Belongs to the UPF0213 family.</text>
</comment>
<accession>A0A846M6W6</accession>
<name>A0A846M6W6_9SPHN</name>
<proteinExistence type="inferred from homology"/>
<protein>
    <submittedName>
        <fullName evidence="3">Putative endonuclease</fullName>
    </submittedName>
</protein>
<keyword evidence="4" id="KW-1185">Reference proteome</keyword>
<dbReference type="CDD" id="cd10456">
    <property type="entry name" value="GIY-YIG_UPF0213"/>
    <property type="match status" value="1"/>
</dbReference>
<keyword evidence="3" id="KW-0540">Nuclease</keyword>
<dbReference type="PROSITE" id="PS50164">
    <property type="entry name" value="GIY_YIG"/>
    <property type="match status" value="1"/>
</dbReference>
<dbReference type="PANTHER" id="PTHR34477">
    <property type="entry name" value="UPF0213 PROTEIN YHBQ"/>
    <property type="match status" value="1"/>
</dbReference>
<dbReference type="Proteomes" id="UP000576821">
    <property type="component" value="Unassembled WGS sequence"/>
</dbReference>
<dbReference type="Pfam" id="PF01541">
    <property type="entry name" value="GIY-YIG"/>
    <property type="match status" value="1"/>
</dbReference>
<comment type="caution">
    <text evidence="3">The sequence shown here is derived from an EMBL/GenBank/DDBJ whole genome shotgun (WGS) entry which is preliminary data.</text>
</comment>
<keyword evidence="3" id="KW-0378">Hydrolase</keyword>
<dbReference type="InterPro" id="IPR035901">
    <property type="entry name" value="GIY-YIG_endonuc_sf"/>
</dbReference>
<dbReference type="InterPro" id="IPR050190">
    <property type="entry name" value="UPF0213_domain"/>
</dbReference>
<evidence type="ECO:0000313" key="3">
    <source>
        <dbReference type="EMBL" id="NIJ16440.1"/>
    </source>
</evidence>
<gene>
    <name evidence="3" type="ORF">FHS54_001406</name>
</gene>
<dbReference type="PANTHER" id="PTHR34477:SF1">
    <property type="entry name" value="UPF0213 PROTEIN YHBQ"/>
    <property type="match status" value="1"/>
</dbReference>
<keyword evidence="3" id="KW-0255">Endonuclease</keyword>
<dbReference type="SUPFAM" id="SSF82771">
    <property type="entry name" value="GIY-YIG endonuclease"/>
    <property type="match status" value="1"/>
</dbReference>
<feature type="domain" description="GIY-YIG" evidence="2">
    <location>
        <begin position="1"/>
        <end position="76"/>
    </location>
</feature>
<dbReference type="AlphaFoldDB" id="A0A846M6W6"/>
<evidence type="ECO:0000313" key="4">
    <source>
        <dbReference type="Proteomes" id="UP000576821"/>
    </source>
</evidence>
<evidence type="ECO:0000259" key="2">
    <source>
        <dbReference type="PROSITE" id="PS50164"/>
    </source>
</evidence>
<dbReference type="RefSeq" id="WP_167303066.1">
    <property type="nucleotide sequence ID" value="NZ_JAASQR010000002.1"/>
</dbReference>
<sequence length="111" mass="12941">MPFWTYMLRCSDGRYYTWHTDDLEHRIGLHLSGQGSQFTRKRLPVTLIWSESFSSRIEALEAERVVGGWSRAKKEAMILGNWSLVSLLARPPRERFSTTLETNGDKETHRV</sequence>
<evidence type="ECO:0000256" key="1">
    <source>
        <dbReference type="ARBA" id="ARBA00007435"/>
    </source>
</evidence>
<dbReference type="GO" id="GO:0004519">
    <property type="term" value="F:endonuclease activity"/>
    <property type="evidence" value="ECO:0007669"/>
    <property type="project" value="UniProtKB-KW"/>
</dbReference>
<organism evidence="3 4">
    <name type="scientific">Sphingobium vermicomposti</name>
    <dbReference type="NCBI Taxonomy" id="529005"/>
    <lineage>
        <taxon>Bacteria</taxon>
        <taxon>Pseudomonadati</taxon>
        <taxon>Pseudomonadota</taxon>
        <taxon>Alphaproteobacteria</taxon>
        <taxon>Sphingomonadales</taxon>
        <taxon>Sphingomonadaceae</taxon>
        <taxon>Sphingobium</taxon>
    </lineage>
</organism>
<dbReference type="EMBL" id="JAASQR010000002">
    <property type="protein sequence ID" value="NIJ16440.1"/>
    <property type="molecule type" value="Genomic_DNA"/>
</dbReference>
<dbReference type="Gene3D" id="3.40.1440.10">
    <property type="entry name" value="GIY-YIG endonuclease"/>
    <property type="match status" value="1"/>
</dbReference>